<reference evidence="3" key="1">
    <citation type="submission" date="2020-10" db="EMBL/GenBank/DDBJ databases">
        <authorList>
            <person name="Kadnikov V."/>
            <person name="Beletsky A.V."/>
            <person name="Mardanov A.V."/>
            <person name="Karnachuk O.V."/>
            <person name="Ravin N.V."/>
        </authorList>
    </citation>
    <scope>NUCLEOTIDE SEQUENCE</scope>
    <source>
        <strain evidence="3">Bu02</strain>
    </source>
</reference>
<name>A0AAT9LE13_9FIRM</name>
<keyword evidence="1" id="KW-0472">Membrane</keyword>
<keyword evidence="1" id="KW-1133">Transmembrane helix</keyword>
<gene>
    <name evidence="3" type="ORF">IMF26_10285</name>
</gene>
<dbReference type="KEGG" id="fcz:IMF26_10285"/>
<dbReference type="AlphaFoldDB" id="A0AAT9LE13"/>
<dbReference type="InterPro" id="IPR012495">
    <property type="entry name" value="TadE-like_dom"/>
</dbReference>
<proteinExistence type="predicted"/>
<feature type="domain" description="TadE-like" evidence="2">
    <location>
        <begin position="40"/>
        <end position="82"/>
    </location>
</feature>
<feature type="transmembrane region" description="Helical" evidence="1">
    <location>
        <begin position="46"/>
        <end position="68"/>
    </location>
</feature>
<organism evidence="3">
    <name type="scientific">Candidatus Fermentithermobacillus carboniphilus</name>
    <dbReference type="NCBI Taxonomy" id="3085328"/>
    <lineage>
        <taxon>Bacteria</taxon>
        <taxon>Bacillati</taxon>
        <taxon>Bacillota</taxon>
        <taxon>Candidatus Fermentithermobacillia</taxon>
        <taxon>Candidatus Fermentithermobacillales</taxon>
        <taxon>Candidatus Fermentithermobacillaceae</taxon>
        <taxon>Candidatus Fermentithermobacillus</taxon>
    </lineage>
</organism>
<dbReference type="Pfam" id="PF07811">
    <property type="entry name" value="TadE"/>
    <property type="match status" value="1"/>
</dbReference>
<dbReference type="EMBL" id="CP062796">
    <property type="protein sequence ID" value="QUL98388.1"/>
    <property type="molecule type" value="Genomic_DNA"/>
</dbReference>
<sequence length="165" mass="17859">MRARMEADPVRLVKTVLSARTDQRVSRSLAPAWLLKGESGQAVVEFSVVLACLVLILFSILEGGLLLNAKLELTSSAREIARICAVEGGNTGRAQETLKKILAATGIDSSQLHVDITPNQAIYGTTIYVSLTYQYRFRSPVVSALVGPTITVTARAVTRSEFVPR</sequence>
<evidence type="ECO:0000313" key="3">
    <source>
        <dbReference type="EMBL" id="QUL98388.1"/>
    </source>
</evidence>
<reference evidence="3" key="2">
    <citation type="journal article" date="2023" name="Biology">
        <title>Prokaryotic Life Associated with Coal-Fire Gas Vents Revealed by Metagenomics.</title>
        <authorList>
            <person name="Kadnikov V.V."/>
            <person name="Mardanov A.V."/>
            <person name="Beletsky A.V."/>
            <person name="Karnachuk O.V."/>
            <person name="Ravin N.V."/>
        </authorList>
    </citation>
    <scope>NUCLEOTIDE SEQUENCE</scope>
    <source>
        <strain evidence="3">Bu02</strain>
    </source>
</reference>
<protein>
    <submittedName>
        <fullName evidence="3">Pilus assembly protein</fullName>
    </submittedName>
</protein>
<keyword evidence="1" id="KW-0812">Transmembrane</keyword>
<evidence type="ECO:0000259" key="2">
    <source>
        <dbReference type="Pfam" id="PF07811"/>
    </source>
</evidence>
<accession>A0AAT9LE13</accession>
<evidence type="ECO:0000256" key="1">
    <source>
        <dbReference type="SAM" id="Phobius"/>
    </source>
</evidence>